<sequence>MPRRIGTDERRARLARRHLLLPSRRTDDVAAIADAVVALHSTDPVTVHLSAMQRMVHPSVEAVERALYVDRAVVRHHAMRRTLWVARPDVVRLMHAAATRRLVGPEHRRTAKLLAQNGVEDPDAWLADARRQVLDALHQHGPLTARSLGTKVPALTRKIVMAPGKRWSASVSAHTRVLLNLGFEGQIVRTRPTGTWINGAYTYAAMDSWLDGGLADLTEREAAEGLASRWLRAFGPATAADLQWWTGWTVATTKAALADAGAVEVLVDGGPAFVAAGDEEPVGPVEPWVALLPGLDPTTMGWKERGWYLPDACAETFDRMGNAGPTVWVDGQVVGGWVQAPDGEVRTRLLVDVGAERRAEVLARAADLAALLGDTRFTVRFPSPLSTALLRDAPGPGD</sequence>
<evidence type="ECO:0000313" key="1">
    <source>
        <dbReference type="EMBL" id="QWZ06567.1"/>
    </source>
</evidence>
<dbReference type="PANTHER" id="PTHR38479">
    <property type="entry name" value="LMO0824 PROTEIN"/>
    <property type="match status" value="1"/>
</dbReference>
<keyword evidence="2" id="KW-1185">Reference proteome</keyword>
<dbReference type="RefSeq" id="WP_216937574.1">
    <property type="nucleotide sequence ID" value="NZ_CP077062.1"/>
</dbReference>
<dbReference type="KEGG" id="nps:KRR39_13410"/>
<organism evidence="1 2">
    <name type="scientific">Nocardioides panacis</name>
    <dbReference type="NCBI Taxonomy" id="2849501"/>
    <lineage>
        <taxon>Bacteria</taxon>
        <taxon>Bacillati</taxon>
        <taxon>Actinomycetota</taxon>
        <taxon>Actinomycetes</taxon>
        <taxon>Propionibacteriales</taxon>
        <taxon>Nocardioidaceae</taxon>
        <taxon>Nocardioides</taxon>
    </lineage>
</organism>
<dbReference type="Pfam" id="PF06224">
    <property type="entry name" value="AlkZ-like"/>
    <property type="match status" value="1"/>
</dbReference>
<keyword evidence="1" id="KW-0238">DNA-binding</keyword>
<protein>
    <submittedName>
        <fullName evidence="1">Winged helix DNA-binding domain-containing protein</fullName>
    </submittedName>
</protein>
<accession>A0A975SVH7</accession>
<reference evidence="1" key="1">
    <citation type="submission" date="2021-06" db="EMBL/GenBank/DDBJ databases">
        <title>Complete genome sequence of Nocardioides sp. G188.</title>
        <authorList>
            <person name="Im W.-T."/>
        </authorList>
    </citation>
    <scope>NUCLEOTIDE SEQUENCE</scope>
    <source>
        <strain evidence="1">G188</strain>
    </source>
</reference>
<gene>
    <name evidence="1" type="ORF">KRR39_13410</name>
</gene>
<evidence type="ECO:0000313" key="2">
    <source>
        <dbReference type="Proteomes" id="UP000683575"/>
    </source>
</evidence>
<dbReference type="AlphaFoldDB" id="A0A975SVH7"/>
<name>A0A975SVH7_9ACTN</name>
<dbReference type="EMBL" id="CP077062">
    <property type="protein sequence ID" value="QWZ06567.1"/>
    <property type="molecule type" value="Genomic_DNA"/>
</dbReference>
<dbReference type="InterPro" id="IPR009351">
    <property type="entry name" value="AlkZ-like"/>
</dbReference>
<dbReference type="GO" id="GO:0003677">
    <property type="term" value="F:DNA binding"/>
    <property type="evidence" value="ECO:0007669"/>
    <property type="project" value="UniProtKB-KW"/>
</dbReference>
<dbReference type="Proteomes" id="UP000683575">
    <property type="component" value="Chromosome"/>
</dbReference>
<proteinExistence type="predicted"/>
<dbReference type="PANTHER" id="PTHR38479:SF2">
    <property type="entry name" value="WINGED HELIX DNA-BINDING DOMAIN-CONTAINING PROTEIN"/>
    <property type="match status" value="1"/>
</dbReference>